<evidence type="ECO:0000313" key="2">
    <source>
        <dbReference type="EMBL" id="JAF98155.1"/>
    </source>
</evidence>
<evidence type="ECO:0000313" key="3">
    <source>
        <dbReference type="EMBL" id="JAQ11885.1"/>
    </source>
</evidence>
<reference evidence="1" key="1">
    <citation type="journal article" date="2014" name="PLoS ONE">
        <title>Transcriptome-Based Identification of ABC Transporters in the Western Tarnished Plant Bug Lygus hesperus.</title>
        <authorList>
            <person name="Hull J.J."/>
            <person name="Chaney K."/>
            <person name="Geib S.M."/>
            <person name="Fabrick J.A."/>
            <person name="Brent C.S."/>
            <person name="Walsh D."/>
            <person name="Lavine L.C."/>
        </authorList>
    </citation>
    <scope>NUCLEOTIDE SEQUENCE</scope>
</reference>
<evidence type="ECO:0000313" key="1">
    <source>
        <dbReference type="EMBL" id="JAF98154.1"/>
    </source>
</evidence>
<proteinExistence type="predicted"/>
<reference evidence="3" key="3">
    <citation type="journal article" date="2016" name="Gigascience">
        <title>De novo construction of an expanded transcriptome assembly for the western tarnished plant bug, Lygus hesperus.</title>
        <authorList>
            <person name="Tassone E.E."/>
            <person name="Geib S.M."/>
            <person name="Hall B."/>
            <person name="Fabrick J.A."/>
            <person name="Brent C.S."/>
            <person name="Hull J.J."/>
        </authorList>
    </citation>
    <scope>NUCLEOTIDE SEQUENCE</scope>
</reference>
<sequence length="170" mass="18811">MVLGADVDDGEDVLDVGGATHVHPPTLRGGPCKESLQQWCETLIRVRLPHHPHLLHNLLGLCDKVLSAQPTAEGGAVLQHRQPLTQQTQQMQWRPPPHTLLHRTTYGGLADCTVLATATLTSTHTHQQQGECGQSAHRTQCPVQHWAVVVAVPKHLRNCVQRCVVLRHHR</sequence>
<reference evidence="1" key="2">
    <citation type="submission" date="2014-07" db="EMBL/GenBank/DDBJ databases">
        <authorList>
            <person name="Hull J."/>
        </authorList>
    </citation>
    <scope>NUCLEOTIDE SEQUENCE</scope>
</reference>
<evidence type="ECO:0000313" key="4">
    <source>
        <dbReference type="EMBL" id="JAQ16089.1"/>
    </source>
</evidence>
<gene>
    <name evidence="1" type="primary">fol1_0</name>
    <name evidence="2" type="synonym">fol1_1</name>
    <name evidence="1" type="ORF">CM83_25251</name>
    <name evidence="2" type="ORF">CM83_25262</name>
    <name evidence="4" type="ORF">g.22598</name>
    <name evidence="3" type="ORF">g.22610</name>
</gene>
<name>A0A0A9VZW5_LYGHE</name>
<dbReference type="AlphaFoldDB" id="A0A0A9VZW5"/>
<dbReference type="EMBL" id="GBHO01045449">
    <property type="protein sequence ID" value="JAF98154.1"/>
    <property type="molecule type" value="Transcribed_RNA"/>
</dbReference>
<dbReference type="EMBL" id="GDHC01006744">
    <property type="protein sequence ID" value="JAQ11885.1"/>
    <property type="molecule type" value="Transcribed_RNA"/>
</dbReference>
<organism evidence="1">
    <name type="scientific">Lygus hesperus</name>
    <name type="common">Western plant bug</name>
    <dbReference type="NCBI Taxonomy" id="30085"/>
    <lineage>
        <taxon>Eukaryota</taxon>
        <taxon>Metazoa</taxon>
        <taxon>Ecdysozoa</taxon>
        <taxon>Arthropoda</taxon>
        <taxon>Hexapoda</taxon>
        <taxon>Insecta</taxon>
        <taxon>Pterygota</taxon>
        <taxon>Neoptera</taxon>
        <taxon>Paraneoptera</taxon>
        <taxon>Hemiptera</taxon>
        <taxon>Heteroptera</taxon>
        <taxon>Panheteroptera</taxon>
        <taxon>Cimicomorpha</taxon>
        <taxon>Miridae</taxon>
        <taxon>Mirini</taxon>
        <taxon>Lygus</taxon>
    </lineage>
</organism>
<accession>A0A0A9VZW5</accession>
<protein>
    <submittedName>
        <fullName evidence="1">Folic acid synthesis protein FOL1</fullName>
    </submittedName>
</protein>
<dbReference type="EMBL" id="GBHO01045448">
    <property type="protein sequence ID" value="JAF98155.1"/>
    <property type="molecule type" value="Transcribed_RNA"/>
</dbReference>
<dbReference type="EMBL" id="GDHC01002540">
    <property type="protein sequence ID" value="JAQ16089.1"/>
    <property type="molecule type" value="Transcribed_RNA"/>
</dbReference>